<feature type="transmembrane region" description="Helical" evidence="4">
    <location>
        <begin position="96"/>
        <end position="118"/>
    </location>
</feature>
<dbReference type="SUPFAM" id="SSF103473">
    <property type="entry name" value="MFS general substrate transporter"/>
    <property type="match status" value="1"/>
</dbReference>
<feature type="transmembrane region" description="Helical" evidence="4">
    <location>
        <begin position="242"/>
        <end position="260"/>
    </location>
</feature>
<accession>A0A1C3EPG2</accession>
<dbReference type="AlphaFoldDB" id="A0A1C3EPG2"/>
<feature type="domain" description="Major facilitator superfamily (MFS) profile" evidence="5">
    <location>
        <begin position="200"/>
        <end position="392"/>
    </location>
</feature>
<dbReference type="Pfam" id="PF07690">
    <property type="entry name" value="MFS_1"/>
    <property type="match status" value="1"/>
</dbReference>
<feature type="transmembrane region" description="Helical" evidence="4">
    <location>
        <begin position="295"/>
        <end position="319"/>
    </location>
</feature>
<comment type="caution">
    <text evidence="6">The sequence shown here is derived from an EMBL/GenBank/DDBJ whole genome shotgun (WGS) entry which is preliminary data.</text>
</comment>
<dbReference type="GO" id="GO:0022857">
    <property type="term" value="F:transmembrane transporter activity"/>
    <property type="evidence" value="ECO:0007669"/>
    <property type="project" value="InterPro"/>
</dbReference>
<keyword evidence="2 4" id="KW-1133">Transmembrane helix</keyword>
<reference evidence="6 7" key="1">
    <citation type="submission" date="2016-05" db="EMBL/GenBank/DDBJ databases">
        <title>Genomic Taxonomy of the Vibrionaceae.</title>
        <authorList>
            <person name="Gomez-Gil B."/>
            <person name="Enciso-Ibarra J."/>
        </authorList>
    </citation>
    <scope>NUCLEOTIDE SEQUENCE [LARGE SCALE GENOMIC DNA]</scope>
    <source>
        <strain evidence="6 7">CAIM 1920</strain>
    </source>
</reference>
<dbReference type="OrthoDB" id="8558006at2"/>
<keyword evidence="1 4" id="KW-0812">Transmembrane</keyword>
<name>A0A1C3EPG2_9GAMM</name>
<protein>
    <submittedName>
        <fullName evidence="6">MFS transporter</fullName>
    </submittedName>
</protein>
<feature type="transmembrane region" description="Helical" evidence="4">
    <location>
        <begin position="331"/>
        <end position="349"/>
    </location>
</feature>
<dbReference type="InterPro" id="IPR036259">
    <property type="entry name" value="MFS_trans_sf"/>
</dbReference>
<evidence type="ECO:0000313" key="7">
    <source>
        <dbReference type="Proteomes" id="UP000094936"/>
    </source>
</evidence>
<evidence type="ECO:0000256" key="4">
    <source>
        <dbReference type="SAM" id="Phobius"/>
    </source>
</evidence>
<sequence length="392" mass="42521">MNRNVWLLALSQALLMSGNVLLISVNGLIGQSLSPSPVWVTLPVATQFVGMMLATIPASLIMGRIGRKKGFIIGNTIGITGSMMCVYALYQQEFWLFCFCTLLLGIGIGFATLYRFAAVEVSAPEAKSRAISISMAGGVIAAVLGPNIAIHSKNWLSGAEFSGGFAALTMLYSFALIILLFIQFPPLTPKEAQPRPNSFASILSRPGYLLTVFTALVAYAVMNLLMTVTPIAMHKHGFSFEASAIVIEWHVLGMFAPAFITGHIIDRVGTRFTVLMGTTLIITCTLINIQGATEWHFRLALLLLGVGWNFMFIGATSALTEYYLPEDKAQAQAFNEFAVFGSVTVSALLSGQLESTLGWQVLNQVTLPLMIAVLVFYFFKSRVKPELASHQG</sequence>
<dbReference type="InterPro" id="IPR011701">
    <property type="entry name" value="MFS"/>
</dbReference>
<dbReference type="PROSITE" id="PS50850">
    <property type="entry name" value="MFS"/>
    <property type="match status" value="1"/>
</dbReference>
<feature type="transmembrane region" description="Helical" evidence="4">
    <location>
        <begin position="202"/>
        <end position="222"/>
    </location>
</feature>
<keyword evidence="3 4" id="KW-0472">Membrane</keyword>
<dbReference type="PANTHER" id="PTHR23534:SF1">
    <property type="entry name" value="MAJOR FACILITATOR SUPERFAMILY PROTEIN"/>
    <property type="match status" value="1"/>
</dbReference>
<evidence type="ECO:0000313" key="6">
    <source>
        <dbReference type="EMBL" id="ODA35116.1"/>
    </source>
</evidence>
<dbReference type="RefSeq" id="WP_068900022.1">
    <property type="nucleotide sequence ID" value="NZ_JBHUIF010000013.1"/>
</dbReference>
<proteinExistence type="predicted"/>
<evidence type="ECO:0000256" key="1">
    <source>
        <dbReference type="ARBA" id="ARBA00022692"/>
    </source>
</evidence>
<evidence type="ECO:0000256" key="2">
    <source>
        <dbReference type="ARBA" id="ARBA00022989"/>
    </source>
</evidence>
<evidence type="ECO:0000256" key="3">
    <source>
        <dbReference type="ARBA" id="ARBA00023136"/>
    </source>
</evidence>
<evidence type="ECO:0000259" key="5">
    <source>
        <dbReference type="PROSITE" id="PS50850"/>
    </source>
</evidence>
<dbReference type="InterPro" id="IPR020846">
    <property type="entry name" value="MFS_dom"/>
</dbReference>
<dbReference type="PANTHER" id="PTHR23534">
    <property type="entry name" value="MFS PERMEASE"/>
    <property type="match status" value="1"/>
</dbReference>
<gene>
    <name evidence="6" type="ORF">A8L45_05410</name>
</gene>
<keyword evidence="7" id="KW-1185">Reference proteome</keyword>
<feature type="transmembrane region" description="Helical" evidence="4">
    <location>
        <begin position="72"/>
        <end position="90"/>
    </location>
</feature>
<feature type="transmembrane region" description="Helical" evidence="4">
    <location>
        <begin position="161"/>
        <end position="182"/>
    </location>
</feature>
<organism evidence="6 7">
    <name type="scientific">Veronia pacifica</name>
    <dbReference type="NCBI Taxonomy" id="1080227"/>
    <lineage>
        <taxon>Bacteria</taxon>
        <taxon>Pseudomonadati</taxon>
        <taxon>Pseudomonadota</taxon>
        <taxon>Gammaproteobacteria</taxon>
        <taxon>Vibrionales</taxon>
        <taxon>Vibrionaceae</taxon>
        <taxon>Veronia</taxon>
    </lineage>
</organism>
<feature type="transmembrane region" description="Helical" evidence="4">
    <location>
        <begin position="38"/>
        <end position="60"/>
    </location>
</feature>
<feature type="transmembrane region" description="Helical" evidence="4">
    <location>
        <begin position="130"/>
        <end position="149"/>
    </location>
</feature>
<dbReference type="STRING" id="1080227.A8L45_05410"/>
<dbReference type="EMBL" id="LYBM01000006">
    <property type="protein sequence ID" value="ODA35116.1"/>
    <property type="molecule type" value="Genomic_DNA"/>
</dbReference>
<dbReference type="Proteomes" id="UP000094936">
    <property type="component" value="Unassembled WGS sequence"/>
</dbReference>
<dbReference type="Gene3D" id="1.20.1250.20">
    <property type="entry name" value="MFS general substrate transporter like domains"/>
    <property type="match status" value="1"/>
</dbReference>
<feature type="transmembrane region" description="Helical" evidence="4">
    <location>
        <begin position="272"/>
        <end position="289"/>
    </location>
</feature>
<feature type="transmembrane region" description="Helical" evidence="4">
    <location>
        <begin position="361"/>
        <end position="379"/>
    </location>
</feature>